<evidence type="ECO:0000313" key="6">
    <source>
        <dbReference type="EMBL" id="KAF7314142.1"/>
    </source>
</evidence>
<feature type="transmembrane region" description="Helical" evidence="4">
    <location>
        <begin position="196"/>
        <end position="216"/>
    </location>
</feature>
<keyword evidence="4" id="KW-1133">Transmembrane helix</keyword>
<comment type="caution">
    <text evidence="6">The sequence shown here is derived from an EMBL/GenBank/DDBJ whole genome shotgun (WGS) entry which is preliminary data.</text>
</comment>
<dbReference type="InterPro" id="IPR050327">
    <property type="entry name" value="Proton-linked_MCT"/>
</dbReference>
<dbReference type="InterPro" id="IPR011701">
    <property type="entry name" value="MFS"/>
</dbReference>
<comment type="subcellular location">
    <subcellularLocation>
        <location evidence="1">Membrane</location>
        <topology evidence="1">Multi-pass membrane protein</topology>
    </subcellularLocation>
</comment>
<dbReference type="Pfam" id="PF07690">
    <property type="entry name" value="MFS_1"/>
    <property type="match status" value="1"/>
</dbReference>
<dbReference type="InterPro" id="IPR020846">
    <property type="entry name" value="MFS_dom"/>
</dbReference>
<gene>
    <name evidence="6" type="ORF">HMN09_00573400</name>
</gene>
<dbReference type="Gene3D" id="1.20.1250.20">
    <property type="entry name" value="MFS general substrate transporter like domains"/>
    <property type="match status" value="2"/>
</dbReference>
<evidence type="ECO:0000256" key="4">
    <source>
        <dbReference type="SAM" id="Phobius"/>
    </source>
</evidence>
<feature type="transmembrane region" description="Helical" evidence="4">
    <location>
        <begin position="404"/>
        <end position="423"/>
    </location>
</feature>
<keyword evidence="4" id="KW-0812">Transmembrane</keyword>
<dbReference type="PANTHER" id="PTHR11360:SF305">
    <property type="entry name" value="MAJOR FACILITATOR SUPERFAMILY (MFS) PROFILE DOMAIN-CONTAINING PROTEIN"/>
    <property type="match status" value="1"/>
</dbReference>
<comment type="similarity">
    <text evidence="2">Belongs to the major facilitator superfamily. Monocarboxylate porter (TC 2.A.1.13) family.</text>
</comment>
<dbReference type="InterPro" id="IPR036259">
    <property type="entry name" value="MFS_trans_sf"/>
</dbReference>
<feature type="transmembrane region" description="Helical" evidence="4">
    <location>
        <begin position="361"/>
        <end position="384"/>
    </location>
</feature>
<organism evidence="6 7">
    <name type="scientific">Mycena chlorophos</name>
    <name type="common">Agaric fungus</name>
    <name type="synonym">Agaricus chlorophos</name>
    <dbReference type="NCBI Taxonomy" id="658473"/>
    <lineage>
        <taxon>Eukaryota</taxon>
        <taxon>Fungi</taxon>
        <taxon>Dikarya</taxon>
        <taxon>Basidiomycota</taxon>
        <taxon>Agaricomycotina</taxon>
        <taxon>Agaricomycetes</taxon>
        <taxon>Agaricomycetidae</taxon>
        <taxon>Agaricales</taxon>
        <taxon>Marasmiineae</taxon>
        <taxon>Mycenaceae</taxon>
        <taxon>Mycena</taxon>
    </lineage>
</organism>
<feature type="transmembrane region" description="Helical" evidence="4">
    <location>
        <begin position="35"/>
        <end position="56"/>
    </location>
</feature>
<dbReference type="Proteomes" id="UP000613580">
    <property type="component" value="Unassembled WGS sequence"/>
</dbReference>
<feature type="transmembrane region" description="Helical" evidence="4">
    <location>
        <begin position="271"/>
        <end position="291"/>
    </location>
</feature>
<evidence type="ECO:0000313" key="7">
    <source>
        <dbReference type="Proteomes" id="UP000613580"/>
    </source>
</evidence>
<dbReference type="AlphaFoldDB" id="A0A8H6TCL2"/>
<feature type="transmembrane region" description="Helical" evidence="4">
    <location>
        <begin position="328"/>
        <end position="354"/>
    </location>
</feature>
<accession>A0A8H6TCL2</accession>
<proteinExistence type="inferred from homology"/>
<sequence>MPSSSVELVERRPAESTAHRVPEPQASVSDVPDGGYGWVVLFGCAVITWWFAGLSYSWGVTQAALVKQGLSTPSTLSFVGSTTVACIAGLGVVNARIIRYLGARKTGVLGIGLLGLGELLSSFATRNIGALFVTAGAVAGIGTSLCFMVVSTTPSQYFQNRRGLANGIVYASGGLGGAVCSFVIDALVSHLGLRWTFRILGLLTLATGLPAAWLVTERTTIRTGGGFIDPSLFRDPKFIALFLAGALGTFPLFVPPFFLPLYSASLHLSPSAGAGLVATFNFASALGRLACGFASDRLGPINILLLALVLTALSMLAIWPVSDSFTPLIVFAIINGASNGGFFATMPTVVTSVFGAARVGVAMGMIVTGWVGGYLLGAPIAGYILAAYGGRGAESTLEEYHPAMFWAGSMAAGAAGCVSLLRFTSSKSLLAKV</sequence>
<dbReference type="OrthoDB" id="2213137at2759"/>
<feature type="transmembrane region" description="Helical" evidence="4">
    <location>
        <begin position="130"/>
        <end position="151"/>
    </location>
</feature>
<evidence type="ECO:0000256" key="1">
    <source>
        <dbReference type="ARBA" id="ARBA00004141"/>
    </source>
</evidence>
<dbReference type="GO" id="GO:0022857">
    <property type="term" value="F:transmembrane transporter activity"/>
    <property type="evidence" value="ECO:0007669"/>
    <property type="project" value="InterPro"/>
</dbReference>
<evidence type="ECO:0000256" key="2">
    <source>
        <dbReference type="ARBA" id="ARBA00006727"/>
    </source>
</evidence>
<dbReference type="GO" id="GO:0016020">
    <property type="term" value="C:membrane"/>
    <property type="evidence" value="ECO:0007669"/>
    <property type="project" value="UniProtKB-SubCell"/>
</dbReference>
<feature type="domain" description="Major facilitator superfamily (MFS) profile" evidence="5">
    <location>
        <begin position="237"/>
        <end position="433"/>
    </location>
</feature>
<feature type="region of interest" description="Disordered" evidence="3">
    <location>
        <begin position="1"/>
        <end position="26"/>
    </location>
</feature>
<evidence type="ECO:0000259" key="5">
    <source>
        <dbReference type="PROSITE" id="PS50850"/>
    </source>
</evidence>
<feature type="transmembrane region" description="Helical" evidence="4">
    <location>
        <begin position="303"/>
        <end position="322"/>
    </location>
</feature>
<dbReference type="PANTHER" id="PTHR11360">
    <property type="entry name" value="MONOCARBOXYLATE TRANSPORTER"/>
    <property type="match status" value="1"/>
</dbReference>
<keyword evidence="7" id="KW-1185">Reference proteome</keyword>
<feature type="transmembrane region" description="Helical" evidence="4">
    <location>
        <begin position="76"/>
        <end position="95"/>
    </location>
</feature>
<protein>
    <submittedName>
        <fullName evidence="6">Monocarboxylate permease Mch4</fullName>
    </submittedName>
</protein>
<keyword evidence="4" id="KW-0472">Membrane</keyword>
<dbReference type="SUPFAM" id="SSF103473">
    <property type="entry name" value="MFS general substrate transporter"/>
    <property type="match status" value="1"/>
</dbReference>
<feature type="transmembrane region" description="Helical" evidence="4">
    <location>
        <begin position="237"/>
        <end position="259"/>
    </location>
</feature>
<name>A0A8H6TCL2_MYCCL</name>
<dbReference type="PROSITE" id="PS50850">
    <property type="entry name" value="MFS"/>
    <property type="match status" value="1"/>
</dbReference>
<evidence type="ECO:0000256" key="3">
    <source>
        <dbReference type="SAM" id="MobiDB-lite"/>
    </source>
</evidence>
<reference evidence="6" key="1">
    <citation type="submission" date="2020-05" db="EMBL/GenBank/DDBJ databases">
        <title>Mycena genomes resolve the evolution of fungal bioluminescence.</title>
        <authorList>
            <person name="Tsai I.J."/>
        </authorList>
    </citation>
    <scope>NUCLEOTIDE SEQUENCE</scope>
    <source>
        <strain evidence="6">110903Hualien_Pintung</strain>
    </source>
</reference>
<dbReference type="EMBL" id="JACAZE010000006">
    <property type="protein sequence ID" value="KAF7314142.1"/>
    <property type="molecule type" value="Genomic_DNA"/>
</dbReference>
<feature type="transmembrane region" description="Helical" evidence="4">
    <location>
        <begin position="163"/>
        <end position="184"/>
    </location>
</feature>
<feature type="compositionally biased region" description="Basic and acidic residues" evidence="3">
    <location>
        <begin position="8"/>
        <end position="22"/>
    </location>
</feature>